<proteinExistence type="predicted"/>
<name>A0ACB1APJ2_MELEN</name>
<comment type="caution">
    <text evidence="1">The sequence shown here is derived from an EMBL/GenBank/DDBJ whole genome shotgun (WGS) entry which is preliminary data.</text>
</comment>
<evidence type="ECO:0000313" key="1">
    <source>
        <dbReference type="EMBL" id="CAK5098275.1"/>
    </source>
</evidence>
<keyword evidence="2" id="KW-1185">Reference proteome</keyword>
<organism evidence="1 2">
    <name type="scientific">Meloidogyne enterolobii</name>
    <name type="common">Root-knot nematode worm</name>
    <name type="synonym">Meloidogyne mayaguensis</name>
    <dbReference type="NCBI Taxonomy" id="390850"/>
    <lineage>
        <taxon>Eukaryota</taxon>
        <taxon>Metazoa</taxon>
        <taxon>Ecdysozoa</taxon>
        <taxon>Nematoda</taxon>
        <taxon>Chromadorea</taxon>
        <taxon>Rhabditida</taxon>
        <taxon>Tylenchina</taxon>
        <taxon>Tylenchomorpha</taxon>
        <taxon>Tylenchoidea</taxon>
        <taxon>Meloidogynidae</taxon>
        <taxon>Meloidogyninae</taxon>
        <taxon>Meloidogyne</taxon>
    </lineage>
</organism>
<evidence type="ECO:0000313" key="2">
    <source>
        <dbReference type="Proteomes" id="UP001497535"/>
    </source>
</evidence>
<protein>
    <submittedName>
        <fullName evidence="1">Uncharacterized protein</fullName>
    </submittedName>
</protein>
<gene>
    <name evidence="1" type="ORF">MENTE1834_LOCUS41564</name>
</gene>
<reference evidence="1" key="1">
    <citation type="submission" date="2023-11" db="EMBL/GenBank/DDBJ databases">
        <authorList>
            <person name="Poullet M."/>
        </authorList>
    </citation>
    <scope>NUCLEOTIDE SEQUENCE</scope>
    <source>
        <strain evidence="1">E1834</strain>
    </source>
</reference>
<sequence length="163" mass="18968">MYILRGTHPTCGRPLCNLVLVDKDKKKALFEKYMTGRIDVRDYGKLLYSGLGEDPPQNIRDKIREEYGADFQPKPSFTIHPSERKGNVYFVRIRNYSGYFSFITGSGPAWYYVLVDKDKKKEFLEKTGEINVKKYGKVLYSGWGIFPPKDIKDKMIKEYGIDE</sequence>
<accession>A0ACB1APJ2</accession>
<dbReference type="EMBL" id="CAVMJV010000103">
    <property type="protein sequence ID" value="CAK5098275.1"/>
    <property type="molecule type" value="Genomic_DNA"/>
</dbReference>
<dbReference type="Proteomes" id="UP001497535">
    <property type="component" value="Unassembled WGS sequence"/>
</dbReference>